<reference evidence="1 2" key="1">
    <citation type="submission" date="2015-06" db="EMBL/GenBank/DDBJ databases">
        <title>Draft genome sequence of an Alphaproteobacteria species associated to the Mediterranean sponge Oscarella lobularis.</title>
        <authorList>
            <person name="Jourda C."/>
            <person name="Santini S."/>
            <person name="Claverie J.-M."/>
        </authorList>
    </citation>
    <scope>NUCLEOTIDE SEQUENCE [LARGE SCALE GENOMIC DNA]</scope>
    <source>
        <strain evidence="1">IGS</strain>
    </source>
</reference>
<evidence type="ECO:0000313" key="1">
    <source>
        <dbReference type="EMBL" id="KMW60534.1"/>
    </source>
</evidence>
<proteinExistence type="predicted"/>
<dbReference type="InterPro" id="IPR002514">
    <property type="entry name" value="Transposase_8"/>
</dbReference>
<dbReference type="GO" id="GO:0006313">
    <property type="term" value="P:DNA transposition"/>
    <property type="evidence" value="ECO:0007669"/>
    <property type="project" value="InterPro"/>
</dbReference>
<dbReference type="EMBL" id="LFTY01000001">
    <property type="protein sequence ID" value="KMW60534.1"/>
    <property type="molecule type" value="Genomic_DNA"/>
</dbReference>
<dbReference type="PANTHER" id="PTHR33609">
    <property type="entry name" value="LOW CALCIUM RESPONSE LOCUS PROTEIN S"/>
    <property type="match status" value="1"/>
</dbReference>
<dbReference type="GO" id="GO:0003677">
    <property type="term" value="F:DNA binding"/>
    <property type="evidence" value="ECO:0007669"/>
    <property type="project" value="InterPro"/>
</dbReference>
<gene>
    <name evidence="1" type="ORF">AIOL_000691</name>
</gene>
<comment type="caution">
    <text evidence="1">The sequence shown here is derived from an EMBL/GenBank/DDBJ whole genome shotgun (WGS) entry which is preliminary data.</text>
</comment>
<dbReference type="InterPro" id="IPR009057">
    <property type="entry name" value="Homeodomain-like_sf"/>
</dbReference>
<keyword evidence="2" id="KW-1185">Reference proteome</keyword>
<dbReference type="InterPro" id="IPR052546">
    <property type="entry name" value="Transposase_8_domain"/>
</dbReference>
<accession>A0A0J9EFS5</accession>
<dbReference type="AlphaFoldDB" id="A0A0J9EFS5"/>
<protein>
    <submittedName>
        <fullName evidence="1">Mobile element protein</fullName>
    </submittedName>
</protein>
<name>A0A0J9EFS5_9RHOB</name>
<dbReference type="STRING" id="1675527.AIOL_000691"/>
<evidence type="ECO:0000313" key="2">
    <source>
        <dbReference type="Proteomes" id="UP000037178"/>
    </source>
</evidence>
<organism evidence="1 2">
    <name type="scientific">Candidatus Rhodobacter oscarellae</name>
    <dbReference type="NCBI Taxonomy" id="1675527"/>
    <lineage>
        <taxon>Bacteria</taxon>
        <taxon>Pseudomonadati</taxon>
        <taxon>Pseudomonadota</taxon>
        <taxon>Alphaproteobacteria</taxon>
        <taxon>Rhodobacterales</taxon>
        <taxon>Rhodobacter group</taxon>
        <taxon>Rhodobacter</taxon>
    </lineage>
</organism>
<dbReference type="Proteomes" id="UP000037178">
    <property type="component" value="Unassembled WGS sequence"/>
</dbReference>
<dbReference type="PANTHER" id="PTHR33609:SF1">
    <property type="entry name" value="TRANSPOSASE"/>
    <property type="match status" value="1"/>
</dbReference>
<dbReference type="PATRIC" id="fig|1675527.3.peg.751"/>
<dbReference type="Pfam" id="PF01527">
    <property type="entry name" value="HTH_Tnp_1"/>
    <property type="match status" value="1"/>
</dbReference>
<dbReference type="SUPFAM" id="SSF46689">
    <property type="entry name" value="Homeodomain-like"/>
    <property type="match status" value="1"/>
</dbReference>
<dbReference type="GO" id="GO:0004803">
    <property type="term" value="F:transposase activity"/>
    <property type="evidence" value="ECO:0007669"/>
    <property type="project" value="InterPro"/>
</dbReference>
<sequence>MKRSRFREEQVIGILKEHQAGATAADLCRKHGIGDATFYKWRSKCDGMEVSGAKKLKALAEQMMDVSTVKEMWGKNVWSLDRDAVLRPEPRLRNDTTKSGLLLWRALIRICINVHPSAQRRPI</sequence>